<proteinExistence type="predicted"/>
<organism evidence="1 2">
    <name type="scientific">Romboutsia timonensis</name>
    <dbReference type="NCBI Taxonomy" id="1776391"/>
    <lineage>
        <taxon>Bacteria</taxon>
        <taxon>Bacillati</taxon>
        <taxon>Bacillota</taxon>
        <taxon>Clostridia</taxon>
        <taxon>Peptostreptococcales</taxon>
        <taxon>Peptostreptococcaceae</taxon>
        <taxon>Romboutsia</taxon>
    </lineage>
</organism>
<dbReference type="EMBL" id="DYUB01000328">
    <property type="protein sequence ID" value="HJG97535.1"/>
    <property type="molecule type" value="Genomic_DNA"/>
</dbReference>
<feature type="non-terminal residue" evidence="1">
    <location>
        <position position="1"/>
    </location>
</feature>
<gene>
    <name evidence="1" type="ORF">K8V90_10575</name>
</gene>
<dbReference type="AlphaFoldDB" id="A0A921N3L8"/>
<accession>A0A921N3L8</accession>
<dbReference type="Proteomes" id="UP000776700">
    <property type="component" value="Unassembled WGS sequence"/>
</dbReference>
<evidence type="ECO:0000313" key="2">
    <source>
        <dbReference type="Proteomes" id="UP000776700"/>
    </source>
</evidence>
<protein>
    <submittedName>
        <fullName evidence="1">Uncharacterized protein</fullName>
    </submittedName>
</protein>
<name>A0A921N3L8_9FIRM</name>
<reference evidence="1" key="2">
    <citation type="submission" date="2021-09" db="EMBL/GenBank/DDBJ databases">
        <authorList>
            <person name="Gilroy R."/>
        </authorList>
    </citation>
    <scope>NUCLEOTIDE SEQUENCE</scope>
    <source>
        <strain evidence="1">1277</strain>
    </source>
</reference>
<reference evidence="1" key="1">
    <citation type="journal article" date="2021" name="PeerJ">
        <title>Extensive microbial diversity within the chicken gut microbiome revealed by metagenomics and culture.</title>
        <authorList>
            <person name="Gilroy R."/>
            <person name="Ravi A."/>
            <person name="Getino M."/>
            <person name="Pursley I."/>
            <person name="Horton D.L."/>
            <person name="Alikhan N.F."/>
            <person name="Baker D."/>
            <person name="Gharbi K."/>
            <person name="Hall N."/>
            <person name="Watson M."/>
            <person name="Adriaenssens E.M."/>
            <person name="Foster-Nyarko E."/>
            <person name="Jarju S."/>
            <person name="Secka A."/>
            <person name="Antonio M."/>
            <person name="Oren A."/>
            <person name="Chaudhuri R.R."/>
            <person name="La Ragione R."/>
            <person name="Hildebrand F."/>
            <person name="Pallen M.J."/>
        </authorList>
    </citation>
    <scope>NUCLEOTIDE SEQUENCE</scope>
    <source>
        <strain evidence="1">1277</strain>
    </source>
</reference>
<evidence type="ECO:0000313" key="1">
    <source>
        <dbReference type="EMBL" id="HJG97535.1"/>
    </source>
</evidence>
<comment type="caution">
    <text evidence="1">The sequence shown here is derived from an EMBL/GenBank/DDBJ whole genome shotgun (WGS) entry which is preliminary data.</text>
</comment>
<sequence length="112" mass="13689">KRELQYRLNKEKNIKGEMIKIDKKTEIIYEKHSKTIEKELYDENRNFEYGIEDLEEEIKSLIAYFCRNVNSCLSDKLQIIENLDNNKIIKNIFDELEKDMAKLREMYIYEQQ</sequence>